<evidence type="ECO:0000256" key="1">
    <source>
        <dbReference type="SAM" id="Coils"/>
    </source>
</evidence>
<dbReference type="EMBL" id="QSQP01000010">
    <property type="protein sequence ID" value="RGK42601.1"/>
    <property type="molecule type" value="Genomic_DNA"/>
</dbReference>
<name>A0A3E4LYQ2_9FIRM</name>
<organism evidence="2 3">
    <name type="scientific">Agathobacter rectalis</name>
    <dbReference type="NCBI Taxonomy" id="39491"/>
    <lineage>
        <taxon>Bacteria</taxon>
        <taxon>Bacillati</taxon>
        <taxon>Bacillota</taxon>
        <taxon>Clostridia</taxon>
        <taxon>Lachnospirales</taxon>
        <taxon>Lachnospiraceae</taxon>
        <taxon>Agathobacter</taxon>
    </lineage>
</organism>
<accession>A0A3E4LYQ2</accession>
<protein>
    <recommendedName>
        <fullName evidence="4">DUF3801 domain-containing protein</fullName>
    </recommendedName>
</protein>
<keyword evidence="1" id="KW-0175">Coiled coil</keyword>
<gene>
    <name evidence="2" type="ORF">DXD13_09400</name>
</gene>
<evidence type="ECO:0000313" key="3">
    <source>
        <dbReference type="Proteomes" id="UP000261052"/>
    </source>
</evidence>
<proteinExistence type="predicted"/>
<comment type="caution">
    <text evidence="2">The sequence shown here is derived from an EMBL/GenBank/DDBJ whole genome shotgun (WGS) entry which is preliminary data.</text>
</comment>
<reference evidence="2 3" key="1">
    <citation type="submission" date="2018-08" db="EMBL/GenBank/DDBJ databases">
        <title>A genome reference for cultivated species of the human gut microbiota.</title>
        <authorList>
            <person name="Zou Y."/>
            <person name="Xue W."/>
            <person name="Luo G."/>
        </authorList>
    </citation>
    <scope>NUCLEOTIDE SEQUENCE [LARGE SCALE GENOMIC DNA]</scope>
    <source>
        <strain evidence="2 3">TF11-15AC</strain>
    </source>
</reference>
<evidence type="ECO:0000313" key="2">
    <source>
        <dbReference type="EMBL" id="RGK42601.1"/>
    </source>
</evidence>
<sequence length="445" mass="50950">MDYDRELEHVMMNVRGNMGSITQVVYAANMGKIKLIQFIARMAKKGYLSLKSRNDIEAFSKLSDGKYNIYNIPVSSDICAEQKRLEGLQLELENTKDKAQIKSIKSQMKELEAKMSEASPIEQLKSHGIKNLCVLPKIDGEMNSIQVAVRNRDDQIFKSWFMGHLNRQMSGGEKNINDLKNFTEGNYSIFNLPFEGQELSDVCKDFDTLKINYAIMPDLKIGNNNCQIAVANSDREKFQVWIKMYREDMVQQGKEPGSVYEMDDNSYLNTAIVDTDEYIKKAEPVYQEANEEFEKQSNITISDSFIQKDNCEDFVRLDNDANYEKITINKETLVDNMKNDEFSRKMRNKGFFVSRIPGTYGDNEKKLVLPANNVFVADEGRTYVGFVPKNKPAVILDKNGSIQQAGYEKVHSIYDAVNRNMSQVKAMKMKTPSLSQNKNMNKPKL</sequence>
<dbReference type="AlphaFoldDB" id="A0A3E4LYQ2"/>
<feature type="coiled-coil region" evidence="1">
    <location>
        <begin position="85"/>
        <end position="114"/>
    </location>
</feature>
<evidence type="ECO:0008006" key="4">
    <source>
        <dbReference type="Google" id="ProtNLM"/>
    </source>
</evidence>
<dbReference type="Proteomes" id="UP000261052">
    <property type="component" value="Unassembled WGS sequence"/>
</dbReference>
<dbReference type="RefSeq" id="WP_117686155.1">
    <property type="nucleotide sequence ID" value="NZ_QSQP01000010.1"/>
</dbReference>